<keyword evidence="2" id="KW-1278">Translocase</keyword>
<name>A0A841ATM4_9PSEU</name>
<dbReference type="InterPro" id="IPR003439">
    <property type="entry name" value="ABC_transporter-like_ATP-bd"/>
</dbReference>
<dbReference type="PANTHER" id="PTHR42794:SF1">
    <property type="entry name" value="HEMIN IMPORT ATP-BINDING PROTEIN HMUV"/>
    <property type="match status" value="1"/>
</dbReference>
<accession>A0A841ATM4</accession>
<evidence type="ECO:0000313" key="6">
    <source>
        <dbReference type="Proteomes" id="UP000580861"/>
    </source>
</evidence>
<evidence type="ECO:0000256" key="3">
    <source>
        <dbReference type="SAM" id="MobiDB-lite"/>
    </source>
</evidence>
<gene>
    <name evidence="5" type="ORF">HDA45_001323</name>
</gene>
<dbReference type="GO" id="GO:0005524">
    <property type="term" value="F:ATP binding"/>
    <property type="evidence" value="ECO:0007669"/>
    <property type="project" value="InterPro"/>
</dbReference>
<reference evidence="5 6" key="1">
    <citation type="submission" date="2020-08" db="EMBL/GenBank/DDBJ databases">
        <title>Sequencing the genomes of 1000 actinobacteria strains.</title>
        <authorList>
            <person name="Klenk H.-P."/>
        </authorList>
    </citation>
    <scope>NUCLEOTIDE SEQUENCE [LARGE SCALE GENOMIC DNA]</scope>
    <source>
        <strain evidence="5 6">DSM 45272</strain>
    </source>
</reference>
<evidence type="ECO:0000256" key="2">
    <source>
        <dbReference type="ARBA" id="ARBA00022967"/>
    </source>
</evidence>
<dbReference type="SUPFAM" id="SSF52540">
    <property type="entry name" value="P-loop containing nucleoside triphosphate hydrolases"/>
    <property type="match status" value="1"/>
</dbReference>
<comment type="caution">
    <text evidence="5">The sequence shown here is derived from an EMBL/GenBank/DDBJ whole genome shotgun (WGS) entry which is preliminary data.</text>
</comment>
<evidence type="ECO:0000313" key="5">
    <source>
        <dbReference type="EMBL" id="MBB5851236.1"/>
    </source>
</evidence>
<dbReference type="Proteomes" id="UP000580861">
    <property type="component" value="Unassembled WGS sequence"/>
</dbReference>
<feature type="region of interest" description="Disordered" evidence="3">
    <location>
        <begin position="1"/>
        <end position="33"/>
    </location>
</feature>
<keyword evidence="6" id="KW-1185">Reference proteome</keyword>
<dbReference type="GO" id="GO:0016887">
    <property type="term" value="F:ATP hydrolysis activity"/>
    <property type="evidence" value="ECO:0007669"/>
    <property type="project" value="InterPro"/>
</dbReference>
<evidence type="ECO:0000256" key="1">
    <source>
        <dbReference type="ARBA" id="ARBA00022448"/>
    </source>
</evidence>
<protein>
    <submittedName>
        <fullName evidence="5">ABC-type cobalamin/Fe3+-siderophores transport system ATPase subunit</fullName>
    </submittedName>
</protein>
<dbReference type="Gene3D" id="3.40.50.300">
    <property type="entry name" value="P-loop containing nucleotide triphosphate hydrolases"/>
    <property type="match status" value="1"/>
</dbReference>
<feature type="domain" description="ABC transporter" evidence="4">
    <location>
        <begin position="31"/>
        <end position="56"/>
    </location>
</feature>
<dbReference type="InterPro" id="IPR027417">
    <property type="entry name" value="P-loop_NTPase"/>
</dbReference>
<dbReference type="AlphaFoldDB" id="A0A841ATM4"/>
<keyword evidence="1" id="KW-0813">Transport</keyword>
<proteinExistence type="predicted"/>
<sequence>MRGRKRAEEIRTRGSFPRRWATRSEQTGRDAGERQRVLVARALAQRTPVLLLDEPTYCDRLVLLRNGRVLAAGPPEEVLEPERVAAAT</sequence>
<organism evidence="5 6">
    <name type="scientific">Amycolatopsis umgeniensis</name>
    <dbReference type="NCBI Taxonomy" id="336628"/>
    <lineage>
        <taxon>Bacteria</taxon>
        <taxon>Bacillati</taxon>
        <taxon>Actinomycetota</taxon>
        <taxon>Actinomycetes</taxon>
        <taxon>Pseudonocardiales</taxon>
        <taxon>Pseudonocardiaceae</taxon>
        <taxon>Amycolatopsis</taxon>
    </lineage>
</organism>
<evidence type="ECO:0000259" key="4">
    <source>
        <dbReference type="Pfam" id="PF00005"/>
    </source>
</evidence>
<dbReference type="PANTHER" id="PTHR42794">
    <property type="entry name" value="HEMIN IMPORT ATP-BINDING PROTEIN HMUV"/>
    <property type="match status" value="1"/>
</dbReference>
<feature type="compositionally biased region" description="Basic and acidic residues" evidence="3">
    <location>
        <begin position="1"/>
        <end position="12"/>
    </location>
</feature>
<dbReference type="EMBL" id="JACHMX010000001">
    <property type="protein sequence ID" value="MBB5851236.1"/>
    <property type="molecule type" value="Genomic_DNA"/>
</dbReference>
<dbReference type="Pfam" id="PF00005">
    <property type="entry name" value="ABC_tran"/>
    <property type="match status" value="1"/>
</dbReference>